<dbReference type="InterPro" id="IPR054722">
    <property type="entry name" value="PolX-like_BBD"/>
</dbReference>
<keyword evidence="3" id="KW-0645">Protease</keyword>
<evidence type="ECO:0000313" key="25">
    <source>
        <dbReference type="Proteomes" id="UP000435112"/>
    </source>
</evidence>
<evidence type="ECO:0000256" key="14">
    <source>
        <dbReference type="ARBA" id="ARBA00023113"/>
    </source>
</evidence>
<proteinExistence type="predicted"/>
<keyword evidence="13" id="KW-0808">Transferase</keyword>
<evidence type="ECO:0000256" key="6">
    <source>
        <dbReference type="ARBA" id="ARBA00022741"/>
    </source>
</evidence>
<dbReference type="InterPro" id="IPR025724">
    <property type="entry name" value="GAG-pre-integrase_dom"/>
</dbReference>
<evidence type="ECO:0000256" key="2">
    <source>
        <dbReference type="ARBA" id="ARBA00022612"/>
    </source>
</evidence>
<evidence type="ECO:0000256" key="8">
    <source>
        <dbReference type="ARBA" id="ARBA00022801"/>
    </source>
</evidence>
<keyword evidence="15" id="KW-0233">DNA recombination</keyword>
<protein>
    <recommendedName>
        <fullName evidence="26">Integrase catalytic domain-containing protein</fullName>
    </recommendedName>
</protein>
<keyword evidence="2" id="KW-1188">Viral release from host cell</keyword>
<dbReference type="PANTHER" id="PTHR42648:SF11">
    <property type="entry name" value="TRANSPOSON TY4-P GAG-POL POLYPROTEIN"/>
    <property type="match status" value="1"/>
</dbReference>
<evidence type="ECO:0000256" key="16">
    <source>
        <dbReference type="PROSITE-ProRule" id="PRU00047"/>
    </source>
</evidence>
<dbReference type="OrthoDB" id="112006at2759"/>
<feature type="domain" description="Integrase catalytic" evidence="19">
    <location>
        <begin position="376"/>
        <end position="546"/>
    </location>
</feature>
<dbReference type="Pfam" id="PF22936">
    <property type="entry name" value="Pol_BBD"/>
    <property type="match status" value="1"/>
</dbReference>
<evidence type="ECO:0000313" key="23">
    <source>
        <dbReference type="Proteomes" id="UP000429607"/>
    </source>
</evidence>
<evidence type="ECO:0000256" key="11">
    <source>
        <dbReference type="ARBA" id="ARBA00022908"/>
    </source>
</evidence>
<feature type="region of interest" description="Disordered" evidence="17">
    <location>
        <begin position="55"/>
        <end position="104"/>
    </location>
</feature>
<evidence type="ECO:0000256" key="15">
    <source>
        <dbReference type="ARBA" id="ARBA00023172"/>
    </source>
</evidence>
<dbReference type="PROSITE" id="PS50158">
    <property type="entry name" value="ZF_CCHC"/>
    <property type="match status" value="1"/>
</dbReference>
<evidence type="ECO:0000313" key="22">
    <source>
        <dbReference type="EMBL" id="KAE9359739.1"/>
    </source>
</evidence>
<dbReference type="Proteomes" id="UP000429607">
    <property type="component" value="Unassembled WGS sequence"/>
</dbReference>
<keyword evidence="8" id="KW-0378">Hydrolase</keyword>
<keyword evidence="5" id="KW-0479">Metal-binding</keyword>
<dbReference type="Pfam" id="PF13976">
    <property type="entry name" value="gag_pre-integrs"/>
    <property type="match status" value="1"/>
</dbReference>
<dbReference type="Gene3D" id="3.30.420.10">
    <property type="entry name" value="Ribonuclease H-like superfamily/Ribonuclease H"/>
    <property type="match status" value="1"/>
</dbReference>
<evidence type="ECO:0000256" key="9">
    <source>
        <dbReference type="ARBA" id="ARBA00022840"/>
    </source>
</evidence>
<keyword evidence="11" id="KW-0229">DNA integration</keyword>
<dbReference type="InterPro" id="IPR039537">
    <property type="entry name" value="Retrotran_Ty1/copia-like"/>
</dbReference>
<accession>A0A6A3NNV5</accession>
<dbReference type="InterPro" id="IPR036397">
    <property type="entry name" value="RNaseH_sf"/>
</dbReference>
<evidence type="ECO:0000259" key="19">
    <source>
        <dbReference type="PROSITE" id="PS50994"/>
    </source>
</evidence>
<dbReference type="GO" id="GO:0003964">
    <property type="term" value="F:RNA-directed DNA polymerase activity"/>
    <property type="evidence" value="ECO:0007669"/>
    <property type="project" value="UniProtKB-KW"/>
</dbReference>
<evidence type="ECO:0000313" key="24">
    <source>
        <dbReference type="Proteomes" id="UP000434957"/>
    </source>
</evidence>
<feature type="domain" description="CCHC-type" evidence="18">
    <location>
        <begin position="114"/>
        <end position="129"/>
    </location>
</feature>
<evidence type="ECO:0000313" key="20">
    <source>
        <dbReference type="EMBL" id="KAE9047043.1"/>
    </source>
</evidence>
<dbReference type="GO" id="GO:0006310">
    <property type="term" value="P:DNA recombination"/>
    <property type="evidence" value="ECO:0007669"/>
    <property type="project" value="UniProtKB-KW"/>
</dbReference>
<keyword evidence="4" id="KW-0540">Nuclease</keyword>
<dbReference type="PROSITE" id="PS50994">
    <property type="entry name" value="INTEGRASE"/>
    <property type="match status" value="1"/>
</dbReference>
<dbReference type="InterPro" id="IPR012337">
    <property type="entry name" value="RNaseH-like_sf"/>
</dbReference>
<keyword evidence="6" id="KW-0547">Nucleotide-binding</keyword>
<keyword evidence="13" id="KW-0239">DNA-directed DNA polymerase</keyword>
<reference evidence="23 25" key="1">
    <citation type="submission" date="2018-09" db="EMBL/GenBank/DDBJ databases">
        <title>Genomic investigation of the strawberry pathogen Phytophthora fragariae indicates pathogenicity is determined by transcriptional variation in three key races.</title>
        <authorList>
            <person name="Adams T.M."/>
            <person name="Armitage A.D."/>
            <person name="Sobczyk M.K."/>
            <person name="Bates H.J."/>
            <person name="Dunwell J.M."/>
            <person name="Nellist C.F."/>
            <person name="Harrison R.J."/>
        </authorList>
    </citation>
    <scope>NUCLEOTIDE SEQUENCE [LARGE SCALE GENOMIC DNA]</scope>
    <source>
        <strain evidence="21 23">SCRP249</strain>
        <strain evidence="20 25">SCRP324</strain>
        <strain evidence="22 24">SCRP333</strain>
    </source>
</reference>
<evidence type="ECO:0000256" key="5">
    <source>
        <dbReference type="ARBA" id="ARBA00022723"/>
    </source>
</evidence>
<dbReference type="SUPFAM" id="SSF53098">
    <property type="entry name" value="Ribonuclease H-like"/>
    <property type="match status" value="1"/>
</dbReference>
<dbReference type="GO" id="GO:0008233">
    <property type="term" value="F:peptidase activity"/>
    <property type="evidence" value="ECO:0007669"/>
    <property type="project" value="UniProtKB-KW"/>
</dbReference>
<keyword evidence="13" id="KW-0548">Nucleotidyltransferase</keyword>
<keyword evidence="9" id="KW-0067">ATP-binding</keyword>
<gene>
    <name evidence="21" type="ORF">PR001_g432</name>
    <name evidence="20" type="ORF">PR002_g1259</name>
    <name evidence="22" type="ORF">PR003_g581</name>
</gene>
<dbReference type="GO" id="GO:0008270">
    <property type="term" value="F:zinc ion binding"/>
    <property type="evidence" value="ECO:0007669"/>
    <property type="project" value="UniProtKB-KW"/>
</dbReference>
<keyword evidence="10" id="KW-0460">Magnesium</keyword>
<dbReference type="GO" id="GO:0006508">
    <property type="term" value="P:proteolysis"/>
    <property type="evidence" value="ECO:0007669"/>
    <property type="project" value="UniProtKB-KW"/>
</dbReference>
<keyword evidence="12" id="KW-0695">RNA-directed DNA polymerase</keyword>
<dbReference type="EMBL" id="QXFU01000036">
    <property type="protein sequence ID" value="KAE9047043.1"/>
    <property type="molecule type" value="Genomic_DNA"/>
</dbReference>
<dbReference type="EMBL" id="QXFV01000010">
    <property type="protein sequence ID" value="KAE9052516.1"/>
    <property type="molecule type" value="Genomic_DNA"/>
</dbReference>
<name>A0A6A3NNV5_9STRA</name>
<dbReference type="InterPro" id="IPR001878">
    <property type="entry name" value="Znf_CCHC"/>
</dbReference>
<keyword evidence="16" id="KW-0862">Zinc</keyword>
<organism evidence="20 25">
    <name type="scientific">Phytophthora rubi</name>
    <dbReference type="NCBI Taxonomy" id="129364"/>
    <lineage>
        <taxon>Eukaryota</taxon>
        <taxon>Sar</taxon>
        <taxon>Stramenopiles</taxon>
        <taxon>Oomycota</taxon>
        <taxon>Peronosporomycetes</taxon>
        <taxon>Peronosporales</taxon>
        <taxon>Peronosporaceae</taxon>
        <taxon>Phytophthora</taxon>
    </lineage>
</organism>
<dbReference type="GO" id="GO:0015074">
    <property type="term" value="P:DNA integration"/>
    <property type="evidence" value="ECO:0007669"/>
    <property type="project" value="UniProtKB-KW"/>
</dbReference>
<dbReference type="GO" id="GO:0004519">
    <property type="term" value="F:endonuclease activity"/>
    <property type="evidence" value="ECO:0007669"/>
    <property type="project" value="UniProtKB-KW"/>
</dbReference>
<evidence type="ECO:0000256" key="17">
    <source>
        <dbReference type="SAM" id="MobiDB-lite"/>
    </source>
</evidence>
<evidence type="ECO:0008006" key="26">
    <source>
        <dbReference type="Google" id="ProtNLM"/>
    </source>
</evidence>
<dbReference type="AlphaFoldDB" id="A0A6A3NNV5"/>
<dbReference type="GO" id="GO:0003676">
    <property type="term" value="F:nucleic acid binding"/>
    <property type="evidence" value="ECO:0007669"/>
    <property type="project" value="InterPro"/>
</dbReference>
<evidence type="ECO:0000256" key="12">
    <source>
        <dbReference type="ARBA" id="ARBA00022918"/>
    </source>
</evidence>
<comment type="function">
    <text evidence="1">The aspartyl protease (PR) mediates the proteolytic cleavages of the Gag and Gag-Pol polyproteins after assembly of the VLP.</text>
</comment>
<evidence type="ECO:0000313" key="21">
    <source>
        <dbReference type="EMBL" id="KAE9052516.1"/>
    </source>
</evidence>
<evidence type="ECO:0000256" key="1">
    <source>
        <dbReference type="ARBA" id="ARBA00002180"/>
    </source>
</evidence>
<dbReference type="InterPro" id="IPR001584">
    <property type="entry name" value="Integrase_cat-core"/>
</dbReference>
<dbReference type="EMBL" id="QXFT01000013">
    <property type="protein sequence ID" value="KAE9359739.1"/>
    <property type="molecule type" value="Genomic_DNA"/>
</dbReference>
<evidence type="ECO:0000256" key="7">
    <source>
        <dbReference type="ARBA" id="ARBA00022759"/>
    </source>
</evidence>
<evidence type="ECO:0000259" key="18">
    <source>
        <dbReference type="PROSITE" id="PS50158"/>
    </source>
</evidence>
<evidence type="ECO:0000256" key="13">
    <source>
        <dbReference type="ARBA" id="ARBA00022932"/>
    </source>
</evidence>
<dbReference type="GO" id="GO:0003887">
    <property type="term" value="F:DNA-directed DNA polymerase activity"/>
    <property type="evidence" value="ECO:0007669"/>
    <property type="project" value="UniProtKB-KW"/>
</dbReference>
<keyword evidence="24" id="KW-1185">Reference proteome</keyword>
<dbReference type="Proteomes" id="UP000435112">
    <property type="component" value="Unassembled WGS sequence"/>
</dbReference>
<comment type="caution">
    <text evidence="20">The sequence shown here is derived from an EMBL/GenBank/DDBJ whole genome shotgun (WGS) entry which is preliminary data.</text>
</comment>
<evidence type="ECO:0000256" key="3">
    <source>
        <dbReference type="ARBA" id="ARBA00022670"/>
    </source>
</evidence>
<keyword evidence="7" id="KW-0255">Endonuclease</keyword>
<evidence type="ECO:0000256" key="10">
    <source>
        <dbReference type="ARBA" id="ARBA00022842"/>
    </source>
</evidence>
<keyword evidence="14" id="KW-0917">Virion maturation</keyword>
<dbReference type="Proteomes" id="UP000434957">
    <property type="component" value="Unassembled WGS sequence"/>
</dbReference>
<feature type="compositionally biased region" description="Polar residues" evidence="17">
    <location>
        <begin position="77"/>
        <end position="100"/>
    </location>
</feature>
<dbReference type="PANTHER" id="PTHR42648">
    <property type="entry name" value="TRANSPOSASE, PUTATIVE-RELATED"/>
    <property type="match status" value="1"/>
</dbReference>
<sequence length="637" mass="70363">MTGDHSLLLLETFCANACPELSNTLTAQIDRSNLNYLLEADRMLSLLVDLRGDDRKREQPARAQSYSEQPDKKQNDGHYQQSQPRGASQHRQNSRSSNGQAHAASAKPAVKLVCYVCDEEGHRGPACPELKKVKTAVKRQGQAHSATTTTVETAQTISNNAEEGHLWLAASNSPNGRSPPAPEWILDSGATHHLCTDRSLLFGVEPAKLTIKVANSETIVSSLKGSCLLQTMVGSTKRSILLTNVYYCEQVGRNLLSLSQLGSRGPRFMFAESCKFLSPDGTVVGEAIERGGLWVVNATTMGAPGSDAQALFVNVKKNSLQQWHERLGHVNFQDLLWMVNNNLANGVELANKKITFCMACAEGKQSRNAQPTQDASNSAPTDEIGAVICMDLKVDLKLDRNGNHYVQPSWIMRLTTTKSSCCTQRTKHSTIVLLFANEFQRQYDLKIKVLRTDGGGEFLNTPFKEYAARNGIRLQNTHPDTSASNGKAERFHRTLMNSARVMLWASSLPQRYWGDAVLYASYIRNRVPTRANADYKSPIDVLTGKHPRVSHILKFGSKCTVFVPRKTGRSLLKRAEKAIVLGISTTQMGYRLLLPRTSPDVQNIDKLDIHDPLTAEVLRELHDEHSDASATSTDTPV</sequence>
<evidence type="ECO:0000256" key="4">
    <source>
        <dbReference type="ARBA" id="ARBA00022722"/>
    </source>
</evidence>
<dbReference type="GO" id="GO:0005524">
    <property type="term" value="F:ATP binding"/>
    <property type="evidence" value="ECO:0007669"/>
    <property type="project" value="UniProtKB-KW"/>
</dbReference>
<keyword evidence="16" id="KW-0863">Zinc-finger</keyword>